<dbReference type="SMART" id="SM00421">
    <property type="entry name" value="HTH_LUXR"/>
    <property type="match status" value="1"/>
</dbReference>
<dbReference type="CDD" id="cd06170">
    <property type="entry name" value="LuxR_C_like"/>
    <property type="match status" value="1"/>
</dbReference>
<evidence type="ECO:0000313" key="7">
    <source>
        <dbReference type="Proteomes" id="UP000503278"/>
    </source>
</evidence>
<dbReference type="PANTHER" id="PTHR43214">
    <property type="entry name" value="TWO-COMPONENT RESPONSE REGULATOR"/>
    <property type="match status" value="1"/>
</dbReference>
<name>A0A7L5E2M5_9SPHI</name>
<feature type="domain" description="Response regulatory" evidence="5">
    <location>
        <begin position="3"/>
        <end position="120"/>
    </location>
</feature>
<dbReference type="InterPro" id="IPR058245">
    <property type="entry name" value="NreC/VraR/RcsB-like_REC"/>
</dbReference>
<keyword evidence="7" id="KW-1185">Reference proteome</keyword>
<keyword evidence="1 3" id="KW-0597">Phosphoprotein</keyword>
<dbReference type="PROSITE" id="PS50043">
    <property type="entry name" value="HTH_LUXR_2"/>
    <property type="match status" value="1"/>
</dbReference>
<reference evidence="6 7" key="1">
    <citation type="submission" date="2020-04" db="EMBL/GenBank/DDBJ databases">
        <title>Genome sequencing of novel species.</title>
        <authorList>
            <person name="Heo J."/>
            <person name="Kim S.-J."/>
            <person name="Kim J.-S."/>
            <person name="Hong S.-B."/>
            <person name="Kwon S.-W."/>
        </authorList>
    </citation>
    <scope>NUCLEOTIDE SEQUENCE [LARGE SCALE GENOMIC DNA]</scope>
    <source>
        <strain evidence="6 7">F39-2</strain>
    </source>
</reference>
<dbReference type="Gene3D" id="3.40.50.2300">
    <property type="match status" value="1"/>
</dbReference>
<gene>
    <name evidence="6" type="ORF">HH214_12790</name>
</gene>
<protein>
    <submittedName>
        <fullName evidence="6">Response regulator transcription factor</fullName>
    </submittedName>
</protein>
<dbReference type="AlphaFoldDB" id="A0A7L5E2M5"/>
<dbReference type="Proteomes" id="UP000503278">
    <property type="component" value="Chromosome"/>
</dbReference>
<evidence type="ECO:0000313" key="6">
    <source>
        <dbReference type="EMBL" id="QJD96687.1"/>
    </source>
</evidence>
<dbReference type="CDD" id="cd17535">
    <property type="entry name" value="REC_NarL-like"/>
    <property type="match status" value="1"/>
</dbReference>
<keyword evidence="2" id="KW-0238">DNA-binding</keyword>
<dbReference type="GO" id="GO:0003677">
    <property type="term" value="F:DNA binding"/>
    <property type="evidence" value="ECO:0007669"/>
    <property type="project" value="UniProtKB-KW"/>
</dbReference>
<sequence length="216" mass="23740">MINIILAEDHNIVRDGLKSVLHDGQDFAIVAEARNGKEVIDFLESGGQADILLTDMTMPVMGGLELTEKVTQSYASVSVVVLSALDHEKYVMQVFKAGAAAYLLKSVSTEELHFAIKHVQANGKYICSELTMRFLERMMAMPEPVPLEMAADAQFTSREIEVLQLIADGYTNQEIADTLFTSKRTVEGHRQALIDKTGARNTPALIKLALLNGMIS</sequence>
<dbReference type="PROSITE" id="PS50110">
    <property type="entry name" value="RESPONSE_REGULATORY"/>
    <property type="match status" value="1"/>
</dbReference>
<dbReference type="KEGG" id="mrob:HH214_12790"/>
<dbReference type="Pfam" id="PF00072">
    <property type="entry name" value="Response_reg"/>
    <property type="match status" value="1"/>
</dbReference>
<organism evidence="6 7">
    <name type="scientific">Mucilaginibacter robiniae</name>
    <dbReference type="NCBI Taxonomy" id="2728022"/>
    <lineage>
        <taxon>Bacteria</taxon>
        <taxon>Pseudomonadati</taxon>
        <taxon>Bacteroidota</taxon>
        <taxon>Sphingobacteriia</taxon>
        <taxon>Sphingobacteriales</taxon>
        <taxon>Sphingobacteriaceae</taxon>
        <taxon>Mucilaginibacter</taxon>
    </lineage>
</organism>
<feature type="domain" description="HTH luxR-type" evidence="4">
    <location>
        <begin position="148"/>
        <end position="213"/>
    </location>
</feature>
<dbReference type="Pfam" id="PF00196">
    <property type="entry name" value="GerE"/>
    <property type="match status" value="1"/>
</dbReference>
<dbReference type="InterPro" id="IPR039420">
    <property type="entry name" value="WalR-like"/>
</dbReference>
<evidence type="ECO:0000256" key="3">
    <source>
        <dbReference type="PROSITE-ProRule" id="PRU00169"/>
    </source>
</evidence>
<dbReference type="RefSeq" id="WP_169608220.1">
    <property type="nucleotide sequence ID" value="NZ_CP051682.1"/>
</dbReference>
<dbReference type="GO" id="GO:0000160">
    <property type="term" value="P:phosphorelay signal transduction system"/>
    <property type="evidence" value="ECO:0007669"/>
    <property type="project" value="InterPro"/>
</dbReference>
<dbReference type="InterPro" id="IPR011006">
    <property type="entry name" value="CheY-like_superfamily"/>
</dbReference>
<dbReference type="PRINTS" id="PR00038">
    <property type="entry name" value="HTHLUXR"/>
</dbReference>
<evidence type="ECO:0000256" key="1">
    <source>
        <dbReference type="ARBA" id="ARBA00022553"/>
    </source>
</evidence>
<evidence type="ECO:0000259" key="5">
    <source>
        <dbReference type="PROSITE" id="PS50110"/>
    </source>
</evidence>
<dbReference type="SUPFAM" id="SSF46894">
    <property type="entry name" value="C-terminal effector domain of the bipartite response regulators"/>
    <property type="match status" value="1"/>
</dbReference>
<dbReference type="SUPFAM" id="SSF52172">
    <property type="entry name" value="CheY-like"/>
    <property type="match status" value="1"/>
</dbReference>
<dbReference type="InterPro" id="IPR000792">
    <property type="entry name" value="Tscrpt_reg_LuxR_C"/>
</dbReference>
<evidence type="ECO:0000259" key="4">
    <source>
        <dbReference type="PROSITE" id="PS50043"/>
    </source>
</evidence>
<dbReference type="EMBL" id="CP051682">
    <property type="protein sequence ID" value="QJD96687.1"/>
    <property type="molecule type" value="Genomic_DNA"/>
</dbReference>
<evidence type="ECO:0000256" key="2">
    <source>
        <dbReference type="ARBA" id="ARBA00023125"/>
    </source>
</evidence>
<dbReference type="GO" id="GO:0006355">
    <property type="term" value="P:regulation of DNA-templated transcription"/>
    <property type="evidence" value="ECO:0007669"/>
    <property type="project" value="InterPro"/>
</dbReference>
<accession>A0A7L5E2M5</accession>
<dbReference type="InterPro" id="IPR001789">
    <property type="entry name" value="Sig_transdc_resp-reg_receiver"/>
</dbReference>
<feature type="modified residue" description="4-aspartylphosphate" evidence="3">
    <location>
        <position position="55"/>
    </location>
</feature>
<proteinExistence type="predicted"/>
<dbReference type="InterPro" id="IPR016032">
    <property type="entry name" value="Sig_transdc_resp-reg_C-effctor"/>
</dbReference>
<dbReference type="SMART" id="SM00448">
    <property type="entry name" value="REC"/>
    <property type="match status" value="1"/>
</dbReference>